<proteinExistence type="predicted"/>
<dbReference type="AlphaFoldDB" id="A0A1B7X546"/>
<protein>
    <submittedName>
        <fullName evidence="1">Uncharacterized protein</fullName>
    </submittedName>
</protein>
<sequence>MSELSLTESFAAMSPENMAALKDEVTTMSRDFSTYQVDFTTDLLPLSDIIIAMDNVAALGMQAPIAENKVQSILFDTTTGFLTSGILQQPIYIAVWDGVLYGVSGRHRSAALKTLMGYGLSPDTMIQVIMFKPSSMAIAMSMVMTSNGSRSVTKGESNGFRLARYGVLPEVNDCIRAGRDGTLSQSDAFANAAWFSYHEQAIGSRNNSTIQSIAKSFYTQCKKLNFSYEDTVKLLDDCLFNIEEASALCGRTDVARGGATIAENIVEILQLQPKEKATKKQAKRSVSATLFTRNL</sequence>
<gene>
    <name evidence="1" type="ORF">AN484_06990</name>
</gene>
<dbReference type="Proteomes" id="UP000092093">
    <property type="component" value="Unassembled WGS sequence"/>
</dbReference>
<dbReference type="EMBL" id="LJOW01000022">
    <property type="protein sequence ID" value="OBQ44420.1"/>
    <property type="molecule type" value="Genomic_DNA"/>
</dbReference>
<accession>A0A1B7X546</accession>
<organism evidence="1 2">
    <name type="scientific">Aphanizomenon flos-aquae WA102</name>
    <dbReference type="NCBI Taxonomy" id="1710896"/>
    <lineage>
        <taxon>Bacteria</taxon>
        <taxon>Bacillati</taxon>
        <taxon>Cyanobacteriota</taxon>
        <taxon>Cyanophyceae</taxon>
        <taxon>Nostocales</taxon>
        <taxon>Aphanizomenonaceae</taxon>
        <taxon>Aphanizomenon</taxon>
    </lineage>
</organism>
<evidence type="ECO:0000313" key="1">
    <source>
        <dbReference type="EMBL" id="OBQ44420.1"/>
    </source>
</evidence>
<reference evidence="1 2" key="1">
    <citation type="submission" date="2015-09" db="EMBL/GenBank/DDBJ databases">
        <title>Aphanizomenon flos-aquae WA102.</title>
        <authorList>
            <person name="Driscoll C."/>
        </authorList>
    </citation>
    <scope>NUCLEOTIDE SEQUENCE [LARGE SCALE GENOMIC DNA]</scope>
    <source>
        <strain evidence="1">WA102</strain>
    </source>
</reference>
<name>A0A1B7X546_APHFL</name>
<evidence type="ECO:0000313" key="2">
    <source>
        <dbReference type="Proteomes" id="UP000092093"/>
    </source>
</evidence>
<comment type="caution">
    <text evidence="1">The sequence shown here is derived from an EMBL/GenBank/DDBJ whole genome shotgun (WGS) entry which is preliminary data.</text>
</comment>